<proteinExistence type="predicted"/>
<dbReference type="EMBL" id="KN832976">
    <property type="protein sequence ID" value="KIM88925.1"/>
    <property type="molecule type" value="Genomic_DNA"/>
</dbReference>
<sequence length="82" mass="9386">MLVELWVLDRLCISDTACTCECGRAAVADRKASLTHMLPLGHKWKCECCEACLLVPLSYYCVLVQFETMERNIYLPVNIREC</sequence>
<evidence type="ECO:0000313" key="2">
    <source>
        <dbReference type="Proteomes" id="UP000054166"/>
    </source>
</evidence>
<evidence type="ECO:0000313" key="1">
    <source>
        <dbReference type="EMBL" id="KIM88925.1"/>
    </source>
</evidence>
<gene>
    <name evidence="1" type="ORF">PILCRDRAFT_245026</name>
</gene>
<dbReference type="AlphaFoldDB" id="A0A0C3FXC4"/>
<dbReference type="InParanoid" id="A0A0C3FXC4"/>
<accession>A0A0C3FXC4</accession>
<dbReference type="Proteomes" id="UP000054166">
    <property type="component" value="Unassembled WGS sequence"/>
</dbReference>
<protein>
    <submittedName>
        <fullName evidence="1">Uncharacterized protein</fullName>
    </submittedName>
</protein>
<keyword evidence="2" id="KW-1185">Reference proteome</keyword>
<name>A0A0C3FXC4_PILCF</name>
<dbReference type="HOGENOM" id="CLU_2559065_0_0_1"/>
<reference evidence="1 2" key="1">
    <citation type="submission" date="2014-04" db="EMBL/GenBank/DDBJ databases">
        <authorList>
            <consortium name="DOE Joint Genome Institute"/>
            <person name="Kuo A."/>
            <person name="Tarkka M."/>
            <person name="Buscot F."/>
            <person name="Kohler A."/>
            <person name="Nagy L.G."/>
            <person name="Floudas D."/>
            <person name="Copeland A."/>
            <person name="Barry K.W."/>
            <person name="Cichocki N."/>
            <person name="Veneault-Fourrey C."/>
            <person name="LaButti K."/>
            <person name="Lindquist E.A."/>
            <person name="Lipzen A."/>
            <person name="Lundell T."/>
            <person name="Morin E."/>
            <person name="Murat C."/>
            <person name="Sun H."/>
            <person name="Tunlid A."/>
            <person name="Henrissat B."/>
            <person name="Grigoriev I.V."/>
            <person name="Hibbett D.S."/>
            <person name="Martin F."/>
            <person name="Nordberg H.P."/>
            <person name="Cantor M.N."/>
            <person name="Hua S.X."/>
        </authorList>
    </citation>
    <scope>NUCLEOTIDE SEQUENCE [LARGE SCALE GENOMIC DNA]</scope>
    <source>
        <strain evidence="1 2">F 1598</strain>
    </source>
</reference>
<organism evidence="1 2">
    <name type="scientific">Piloderma croceum (strain F 1598)</name>
    <dbReference type="NCBI Taxonomy" id="765440"/>
    <lineage>
        <taxon>Eukaryota</taxon>
        <taxon>Fungi</taxon>
        <taxon>Dikarya</taxon>
        <taxon>Basidiomycota</taxon>
        <taxon>Agaricomycotina</taxon>
        <taxon>Agaricomycetes</taxon>
        <taxon>Agaricomycetidae</taxon>
        <taxon>Atheliales</taxon>
        <taxon>Atheliaceae</taxon>
        <taxon>Piloderma</taxon>
    </lineage>
</organism>
<reference evidence="2" key="2">
    <citation type="submission" date="2015-01" db="EMBL/GenBank/DDBJ databases">
        <title>Evolutionary Origins and Diversification of the Mycorrhizal Mutualists.</title>
        <authorList>
            <consortium name="DOE Joint Genome Institute"/>
            <consortium name="Mycorrhizal Genomics Consortium"/>
            <person name="Kohler A."/>
            <person name="Kuo A."/>
            <person name="Nagy L.G."/>
            <person name="Floudas D."/>
            <person name="Copeland A."/>
            <person name="Barry K.W."/>
            <person name="Cichocki N."/>
            <person name="Veneault-Fourrey C."/>
            <person name="LaButti K."/>
            <person name="Lindquist E.A."/>
            <person name="Lipzen A."/>
            <person name="Lundell T."/>
            <person name="Morin E."/>
            <person name="Murat C."/>
            <person name="Riley R."/>
            <person name="Ohm R."/>
            <person name="Sun H."/>
            <person name="Tunlid A."/>
            <person name="Henrissat B."/>
            <person name="Grigoriev I.V."/>
            <person name="Hibbett D.S."/>
            <person name="Martin F."/>
        </authorList>
    </citation>
    <scope>NUCLEOTIDE SEQUENCE [LARGE SCALE GENOMIC DNA]</scope>
    <source>
        <strain evidence="2">F 1598</strain>
    </source>
</reference>